<keyword evidence="5" id="KW-0902">Two-component regulatory system</keyword>
<keyword evidence="6" id="KW-0472">Membrane</keyword>
<keyword evidence="9" id="KW-1185">Reference proteome</keyword>
<feature type="transmembrane region" description="Helical" evidence="6">
    <location>
        <begin position="94"/>
        <end position="116"/>
    </location>
</feature>
<dbReference type="SUPFAM" id="SSF55874">
    <property type="entry name" value="ATPase domain of HSP90 chaperone/DNA topoisomerase II/histidine kinase"/>
    <property type="match status" value="1"/>
</dbReference>
<keyword evidence="6" id="KW-0812">Transmembrane</keyword>
<evidence type="ECO:0000256" key="6">
    <source>
        <dbReference type="SAM" id="Phobius"/>
    </source>
</evidence>
<dbReference type="PANTHER" id="PTHR40448:SF1">
    <property type="entry name" value="TWO-COMPONENT SENSOR HISTIDINE KINASE"/>
    <property type="match status" value="1"/>
</dbReference>
<name>A0ABS4CXR6_9BACI</name>
<evidence type="ECO:0000256" key="2">
    <source>
        <dbReference type="ARBA" id="ARBA00022741"/>
    </source>
</evidence>
<dbReference type="Proteomes" id="UP000674416">
    <property type="component" value="Unassembled WGS sequence"/>
</dbReference>
<keyword evidence="3 8" id="KW-0418">Kinase</keyword>
<feature type="domain" description="Histidine kinase" evidence="7">
    <location>
        <begin position="165"/>
        <end position="336"/>
    </location>
</feature>
<keyword evidence="6" id="KW-1133">Transmembrane helix</keyword>
<organism evidence="8 9">
    <name type="scientific">Bacillus capparidis</name>
    <dbReference type="NCBI Taxonomy" id="1840411"/>
    <lineage>
        <taxon>Bacteria</taxon>
        <taxon>Bacillati</taxon>
        <taxon>Bacillota</taxon>
        <taxon>Bacilli</taxon>
        <taxon>Bacillales</taxon>
        <taxon>Bacillaceae</taxon>
        <taxon>Bacillus</taxon>
    </lineage>
</organism>
<sequence length="339" mass="39479">MIHLCDVTSLYYLKDKLEYSVRELLIMLGIDFLLFLIGLFFYLKKISFLKWFTVQHTEFTNYLLFLMGVFLIQDELISLISIRNLKMTQQSGDYFIIISMISIGIMGITMFLLYSFGKKLELQTMEQTERVYLRNIGELISSVRAQRHDYHNHMQVISGLIHRKEYEEVSEYLNELNVELQSQQAILHLNHTALSALFQAKKEIAQVHHVTMKIDAYTSIPSMEIKSFELVQILGNLLDNAIEEEIKVPSNRRMIKVTIDRMMNSMVVFHVHNLNSWIEANKMSIIFQEGYTTKEGHKGIGLLTAKRLSLKYQSHIEVESDPESGTTFSVFIPFSKKKE</sequence>
<evidence type="ECO:0000256" key="5">
    <source>
        <dbReference type="ARBA" id="ARBA00023012"/>
    </source>
</evidence>
<gene>
    <name evidence="8" type="ORF">JOC74_002600</name>
</gene>
<evidence type="ECO:0000256" key="4">
    <source>
        <dbReference type="ARBA" id="ARBA00022840"/>
    </source>
</evidence>
<keyword evidence="4" id="KW-0067">ATP-binding</keyword>
<accession>A0ABS4CXR6</accession>
<reference evidence="8 9" key="1">
    <citation type="submission" date="2021-01" db="EMBL/GenBank/DDBJ databases">
        <title>Genomic Encyclopedia of Type Strains, Phase IV (KMG-IV): sequencing the most valuable type-strain genomes for metagenomic binning, comparative biology and taxonomic classification.</title>
        <authorList>
            <person name="Goeker M."/>
        </authorList>
    </citation>
    <scope>NUCLEOTIDE SEQUENCE [LARGE SCALE GENOMIC DNA]</scope>
    <source>
        <strain evidence="8 9">DSM 103394</strain>
    </source>
</reference>
<comment type="caution">
    <text evidence="8">The sequence shown here is derived from an EMBL/GenBank/DDBJ whole genome shotgun (WGS) entry which is preliminary data.</text>
</comment>
<dbReference type="Gene3D" id="3.30.565.10">
    <property type="entry name" value="Histidine kinase-like ATPase, C-terminal domain"/>
    <property type="match status" value="1"/>
</dbReference>
<dbReference type="InterPro" id="IPR036890">
    <property type="entry name" value="HATPase_C_sf"/>
</dbReference>
<evidence type="ECO:0000259" key="7">
    <source>
        <dbReference type="PROSITE" id="PS50109"/>
    </source>
</evidence>
<keyword evidence="2" id="KW-0547">Nucleotide-binding</keyword>
<protein>
    <submittedName>
        <fullName evidence="8">Sensor histidine kinase regulating citrate/malate metabolism</fullName>
    </submittedName>
</protein>
<proteinExistence type="predicted"/>
<dbReference type="InterPro" id="IPR039506">
    <property type="entry name" value="SPOB_a"/>
</dbReference>
<evidence type="ECO:0000256" key="3">
    <source>
        <dbReference type="ARBA" id="ARBA00022777"/>
    </source>
</evidence>
<dbReference type="Pfam" id="PF02518">
    <property type="entry name" value="HATPase_c"/>
    <property type="match status" value="1"/>
</dbReference>
<dbReference type="InterPro" id="IPR005467">
    <property type="entry name" value="His_kinase_dom"/>
</dbReference>
<dbReference type="Pfam" id="PF14689">
    <property type="entry name" value="SPOB_a"/>
    <property type="match status" value="1"/>
</dbReference>
<dbReference type="SMART" id="SM00387">
    <property type="entry name" value="HATPase_c"/>
    <property type="match status" value="1"/>
</dbReference>
<dbReference type="Gene3D" id="1.10.287.130">
    <property type="match status" value="1"/>
</dbReference>
<dbReference type="RefSeq" id="WP_211086164.1">
    <property type="nucleotide sequence ID" value="NZ_JAFDST010000002.1"/>
</dbReference>
<dbReference type="PROSITE" id="PS50109">
    <property type="entry name" value="HIS_KIN"/>
    <property type="match status" value="1"/>
</dbReference>
<evidence type="ECO:0000313" key="8">
    <source>
        <dbReference type="EMBL" id="MBP1082107.1"/>
    </source>
</evidence>
<evidence type="ECO:0000256" key="1">
    <source>
        <dbReference type="ARBA" id="ARBA00022679"/>
    </source>
</evidence>
<keyword evidence="1" id="KW-0808">Transferase</keyword>
<dbReference type="PANTHER" id="PTHR40448">
    <property type="entry name" value="TWO-COMPONENT SENSOR HISTIDINE KINASE"/>
    <property type="match status" value="1"/>
</dbReference>
<dbReference type="InterPro" id="IPR003594">
    <property type="entry name" value="HATPase_dom"/>
</dbReference>
<dbReference type="EMBL" id="JAFDST010000002">
    <property type="protein sequence ID" value="MBP1082107.1"/>
    <property type="molecule type" value="Genomic_DNA"/>
</dbReference>
<feature type="transmembrane region" description="Helical" evidence="6">
    <location>
        <begin position="24"/>
        <end position="42"/>
    </location>
</feature>
<feature type="transmembrane region" description="Helical" evidence="6">
    <location>
        <begin position="62"/>
        <end position="82"/>
    </location>
</feature>
<evidence type="ECO:0000313" key="9">
    <source>
        <dbReference type="Proteomes" id="UP000674416"/>
    </source>
</evidence>
<dbReference type="GO" id="GO:0016301">
    <property type="term" value="F:kinase activity"/>
    <property type="evidence" value="ECO:0007669"/>
    <property type="project" value="UniProtKB-KW"/>
</dbReference>